<name>A0ABR9CN28_9HYPH</name>
<dbReference type="GO" id="GO:0016787">
    <property type="term" value="F:hydrolase activity"/>
    <property type="evidence" value="ECO:0007669"/>
    <property type="project" value="UniProtKB-KW"/>
</dbReference>
<sequence length="405" mass="44751">MTDVSRLSGHLEDLRATAVAGSHWDLARRHIPVIMLDEAEPYPPLAMGYTVFVEAGQSPSSKFQVVPQGGPVIEYAIWYDWDIQHMYDLEHIWVYLDKAEQPVRVDASRHGNRVAMQAEGGRFLSREGRAVVYSEAGKHAHWADGEEMRAKAGTYLPAMCCDLAAFEGVHLGNRYCESGLVVPEGLDHRLAKLQMRADAFLPVYRFYPAVDSSIALVPWPLLDSWIPERVRLLMSDLRQRMPRINTILVDGTLQGGRNLVCGTTLVPGLGDMLRRLRNAGYRLVLLADDMLQGAAGLMKDAGLFELFDSLIKADGAGSVFEAEEFSDLPSSWTLVLSGSTETVAAAKARGVHTAELIWTHKQADRAPQAGAELQAETPIDFLSQLKPLEERMAETARTQVAVRSA</sequence>
<reference evidence="2" key="1">
    <citation type="submission" date="2020-09" db="EMBL/GenBank/DDBJ databases">
        <title>The genome sequence of strain Labrenzia suaedae 4C16A.</title>
        <authorList>
            <person name="Liu Y."/>
        </authorList>
    </citation>
    <scope>NUCLEOTIDE SEQUENCE [LARGE SCALE GENOMIC DNA]</scope>
    <source>
        <strain evidence="2">4C16A</strain>
    </source>
</reference>
<protein>
    <submittedName>
        <fullName evidence="1">HAD family hydrolase</fullName>
    </submittedName>
</protein>
<evidence type="ECO:0000313" key="1">
    <source>
        <dbReference type="EMBL" id="MBD8892279.1"/>
    </source>
</evidence>
<dbReference type="InterPro" id="IPR036412">
    <property type="entry name" value="HAD-like_sf"/>
</dbReference>
<proteinExistence type="predicted"/>
<keyword evidence="2" id="KW-1185">Reference proteome</keyword>
<accession>A0ABR9CN28</accession>
<dbReference type="EMBL" id="JACYXI010000007">
    <property type="protein sequence ID" value="MBD8892279.1"/>
    <property type="molecule type" value="Genomic_DNA"/>
</dbReference>
<gene>
    <name evidence="1" type="ORF">IG616_12020</name>
</gene>
<dbReference type="InterPro" id="IPR023214">
    <property type="entry name" value="HAD_sf"/>
</dbReference>
<dbReference type="Proteomes" id="UP000632063">
    <property type="component" value="Unassembled WGS sequence"/>
</dbReference>
<evidence type="ECO:0000313" key="2">
    <source>
        <dbReference type="Proteomes" id="UP000632063"/>
    </source>
</evidence>
<comment type="caution">
    <text evidence="1">The sequence shown here is derived from an EMBL/GenBank/DDBJ whole genome shotgun (WGS) entry which is preliminary data.</text>
</comment>
<organism evidence="1 2">
    <name type="scientific">Roseibium litorale</name>
    <dbReference type="NCBI Taxonomy" id="2803841"/>
    <lineage>
        <taxon>Bacteria</taxon>
        <taxon>Pseudomonadati</taxon>
        <taxon>Pseudomonadota</taxon>
        <taxon>Alphaproteobacteria</taxon>
        <taxon>Hyphomicrobiales</taxon>
        <taxon>Stappiaceae</taxon>
        <taxon>Roseibium</taxon>
    </lineage>
</organism>
<keyword evidence="1" id="KW-0378">Hydrolase</keyword>
<dbReference type="RefSeq" id="WP_192148415.1">
    <property type="nucleotide sequence ID" value="NZ_JACYXI010000007.1"/>
</dbReference>
<reference evidence="1 2" key="2">
    <citation type="journal article" date="2021" name="Int. J. Syst. Evol. Microbiol.">
        <title>Roseibium litorale sp. nov., isolated from a tidal flat sediment and proposal for the reclassification of Labrenzia polysiphoniae as Roseibium polysiphoniae comb. nov.</title>
        <authorList>
            <person name="Liu Y."/>
            <person name="Pei T."/>
            <person name="Du J."/>
            <person name="Chao M."/>
            <person name="Deng M.R."/>
            <person name="Zhu H."/>
        </authorList>
    </citation>
    <scope>NUCLEOTIDE SEQUENCE [LARGE SCALE GENOMIC DNA]</scope>
    <source>
        <strain evidence="1 2">4C16A</strain>
    </source>
</reference>
<dbReference type="Gene3D" id="3.40.50.1000">
    <property type="entry name" value="HAD superfamily/HAD-like"/>
    <property type="match status" value="1"/>
</dbReference>
<dbReference type="SUPFAM" id="SSF56784">
    <property type="entry name" value="HAD-like"/>
    <property type="match status" value="1"/>
</dbReference>